<evidence type="ECO:0000256" key="7">
    <source>
        <dbReference type="ARBA" id="ARBA00023012"/>
    </source>
</evidence>
<dbReference type="GO" id="GO:0046983">
    <property type="term" value="F:protein dimerization activity"/>
    <property type="evidence" value="ECO:0007669"/>
    <property type="project" value="InterPro"/>
</dbReference>
<keyword evidence="3" id="KW-0808">Transferase</keyword>
<dbReference type="InterPro" id="IPR050482">
    <property type="entry name" value="Sensor_HK_TwoCompSys"/>
</dbReference>
<dbReference type="Pfam" id="PF13185">
    <property type="entry name" value="GAF_2"/>
    <property type="match status" value="1"/>
</dbReference>
<dbReference type="PANTHER" id="PTHR24421:SF40">
    <property type="entry name" value="SENSOR HISTIDINE KINASE YHCY"/>
    <property type="match status" value="1"/>
</dbReference>
<dbReference type="InterPro" id="IPR003018">
    <property type="entry name" value="GAF"/>
</dbReference>
<evidence type="ECO:0000256" key="6">
    <source>
        <dbReference type="ARBA" id="ARBA00022840"/>
    </source>
</evidence>
<dbReference type="InterPro" id="IPR029016">
    <property type="entry name" value="GAF-like_dom_sf"/>
</dbReference>
<dbReference type="GO" id="GO:0016020">
    <property type="term" value="C:membrane"/>
    <property type="evidence" value="ECO:0007669"/>
    <property type="project" value="InterPro"/>
</dbReference>
<dbReference type="PANTHER" id="PTHR24421">
    <property type="entry name" value="NITRATE/NITRITE SENSOR PROTEIN NARX-RELATED"/>
    <property type="match status" value="1"/>
</dbReference>
<keyword evidence="4" id="KW-0547">Nucleotide-binding</keyword>
<keyword evidence="6" id="KW-0067">ATP-binding</keyword>
<comment type="caution">
    <text evidence="9">The sequence shown here is derived from an EMBL/GenBank/DDBJ whole genome shotgun (WGS) entry which is preliminary data.</text>
</comment>
<dbReference type="Pfam" id="PF02518">
    <property type="entry name" value="HATPase_c"/>
    <property type="match status" value="1"/>
</dbReference>
<sequence length="373" mass="41651">MMKEKRDHELQTLKEIAELLNTGTDVDSLLINVLERLLHITELETGWIFLIDEDGNHELAAAVNLPRALARNNTARMCSGDCWCLNKYRNGHLSEATNIMGCKRIEKILAEKVEHTNGLTHHASVPLRAGNERFGILNVGTPEKTTFNDGELALLESVAFQIGTALKRIHLTRLEQEAALSAERNRLARDLHDSVNQLLFSLSLTARGGAEIAENTETKETFTYIQDLAQEALQEMRALIWQLKPHGLENGLISALTTYSEMIGIRIHATVRGLICLSEQMEAVLWRIGQEALANSKKHSGESDVYLVCEVDSERIFFQIRDEGTGFHYDQEASIPSLGLKSMKERAEQMHGSFQLKSSPGNGTEIIITLPLS</sequence>
<accession>A0A7V7UUD6</accession>
<dbReference type="InterPro" id="IPR011712">
    <property type="entry name" value="Sig_transdc_His_kin_sub3_dim/P"/>
</dbReference>
<name>A0A7V7UUD6_9BACI</name>
<protein>
    <recommendedName>
        <fullName evidence="2">histidine kinase</fullName>
        <ecNumber evidence="2">2.7.13.3</ecNumber>
    </recommendedName>
</protein>
<dbReference type="InterPro" id="IPR036890">
    <property type="entry name" value="HATPase_C_sf"/>
</dbReference>
<evidence type="ECO:0000256" key="2">
    <source>
        <dbReference type="ARBA" id="ARBA00012438"/>
    </source>
</evidence>
<dbReference type="Pfam" id="PF07730">
    <property type="entry name" value="HisKA_3"/>
    <property type="match status" value="1"/>
</dbReference>
<dbReference type="OrthoDB" id="9795828at2"/>
<keyword evidence="7" id="KW-0902">Two-component regulatory system</keyword>
<dbReference type="InterPro" id="IPR003594">
    <property type="entry name" value="HATPase_dom"/>
</dbReference>
<dbReference type="RefSeq" id="WP_151575419.1">
    <property type="nucleotide sequence ID" value="NZ_WBOT01000006.1"/>
</dbReference>
<proteinExistence type="predicted"/>
<dbReference type="SMART" id="SM00065">
    <property type="entry name" value="GAF"/>
    <property type="match status" value="1"/>
</dbReference>
<organism evidence="9 10">
    <name type="scientific">Bacillus mesophilum</name>
    <dbReference type="NCBI Taxonomy" id="1071718"/>
    <lineage>
        <taxon>Bacteria</taxon>
        <taxon>Bacillati</taxon>
        <taxon>Bacillota</taxon>
        <taxon>Bacilli</taxon>
        <taxon>Bacillales</taxon>
        <taxon>Bacillaceae</taxon>
        <taxon>Bacillus</taxon>
    </lineage>
</organism>
<dbReference type="SUPFAM" id="SSF55781">
    <property type="entry name" value="GAF domain-like"/>
    <property type="match status" value="1"/>
</dbReference>
<feature type="domain" description="Histidine kinase" evidence="8">
    <location>
        <begin position="186"/>
        <end position="373"/>
    </location>
</feature>
<dbReference type="GO" id="GO:0005524">
    <property type="term" value="F:ATP binding"/>
    <property type="evidence" value="ECO:0007669"/>
    <property type="project" value="UniProtKB-KW"/>
</dbReference>
<dbReference type="Gene3D" id="3.30.450.40">
    <property type="match status" value="1"/>
</dbReference>
<evidence type="ECO:0000259" key="8">
    <source>
        <dbReference type="PROSITE" id="PS50109"/>
    </source>
</evidence>
<dbReference type="Gene3D" id="3.30.565.10">
    <property type="entry name" value="Histidine kinase-like ATPase, C-terminal domain"/>
    <property type="match status" value="1"/>
</dbReference>
<dbReference type="AlphaFoldDB" id="A0A7V7UUD6"/>
<dbReference type="Gene3D" id="1.20.5.1930">
    <property type="match status" value="1"/>
</dbReference>
<dbReference type="Proteomes" id="UP000441354">
    <property type="component" value="Unassembled WGS sequence"/>
</dbReference>
<dbReference type="EC" id="2.7.13.3" evidence="2"/>
<comment type="catalytic activity">
    <reaction evidence="1">
        <text>ATP + protein L-histidine = ADP + protein N-phospho-L-histidine.</text>
        <dbReference type="EC" id="2.7.13.3"/>
    </reaction>
</comment>
<evidence type="ECO:0000313" key="9">
    <source>
        <dbReference type="EMBL" id="KAB2331036.1"/>
    </source>
</evidence>
<evidence type="ECO:0000256" key="1">
    <source>
        <dbReference type="ARBA" id="ARBA00000085"/>
    </source>
</evidence>
<dbReference type="CDD" id="cd16917">
    <property type="entry name" value="HATPase_UhpB-NarQ-NarX-like"/>
    <property type="match status" value="1"/>
</dbReference>
<evidence type="ECO:0000256" key="4">
    <source>
        <dbReference type="ARBA" id="ARBA00022741"/>
    </source>
</evidence>
<dbReference type="InterPro" id="IPR005467">
    <property type="entry name" value="His_kinase_dom"/>
</dbReference>
<keyword evidence="10" id="KW-1185">Reference proteome</keyword>
<dbReference type="SUPFAM" id="SSF55874">
    <property type="entry name" value="ATPase domain of HSP90 chaperone/DNA topoisomerase II/histidine kinase"/>
    <property type="match status" value="1"/>
</dbReference>
<dbReference type="PROSITE" id="PS50109">
    <property type="entry name" value="HIS_KIN"/>
    <property type="match status" value="1"/>
</dbReference>
<evidence type="ECO:0000313" key="10">
    <source>
        <dbReference type="Proteomes" id="UP000441354"/>
    </source>
</evidence>
<dbReference type="GO" id="GO:0000155">
    <property type="term" value="F:phosphorelay sensor kinase activity"/>
    <property type="evidence" value="ECO:0007669"/>
    <property type="project" value="InterPro"/>
</dbReference>
<keyword evidence="5 9" id="KW-0418">Kinase</keyword>
<dbReference type="EMBL" id="WBOT01000006">
    <property type="protein sequence ID" value="KAB2331036.1"/>
    <property type="molecule type" value="Genomic_DNA"/>
</dbReference>
<gene>
    <name evidence="9" type="ORF">F7732_17655</name>
</gene>
<evidence type="ECO:0000256" key="5">
    <source>
        <dbReference type="ARBA" id="ARBA00022777"/>
    </source>
</evidence>
<evidence type="ECO:0000256" key="3">
    <source>
        <dbReference type="ARBA" id="ARBA00022679"/>
    </source>
</evidence>
<reference evidence="9 10" key="1">
    <citation type="journal article" date="2014" name="Arch. Microbiol.">
        <title>Bacillus mesophilum sp. nov., strain IITR-54T, a novel 4-chlorobiphenyl dechlorinating bacterium.</title>
        <authorList>
            <person name="Manickam N."/>
            <person name="Singh N.K."/>
            <person name="Bajaj A."/>
            <person name="Kumar R.M."/>
            <person name="Kaur G."/>
            <person name="Kaur N."/>
            <person name="Bala M."/>
            <person name="Kumar A."/>
            <person name="Mayilraj S."/>
        </authorList>
    </citation>
    <scope>NUCLEOTIDE SEQUENCE [LARGE SCALE GENOMIC DNA]</scope>
    <source>
        <strain evidence="9 10">IITR-54</strain>
    </source>
</reference>